<dbReference type="Proteomes" id="UP000600449">
    <property type="component" value="Unassembled WGS sequence"/>
</dbReference>
<dbReference type="InterPro" id="IPR000847">
    <property type="entry name" value="LysR_HTH_N"/>
</dbReference>
<dbReference type="GO" id="GO:0003700">
    <property type="term" value="F:DNA-binding transcription factor activity"/>
    <property type="evidence" value="ECO:0007669"/>
    <property type="project" value="InterPro"/>
</dbReference>
<dbReference type="InterPro" id="IPR036388">
    <property type="entry name" value="WH-like_DNA-bd_sf"/>
</dbReference>
<keyword evidence="4" id="KW-0804">Transcription</keyword>
<dbReference type="GO" id="GO:0000976">
    <property type="term" value="F:transcription cis-regulatory region binding"/>
    <property type="evidence" value="ECO:0007669"/>
    <property type="project" value="TreeGrafter"/>
</dbReference>
<evidence type="ECO:0000313" key="7">
    <source>
        <dbReference type="Proteomes" id="UP000600449"/>
    </source>
</evidence>
<dbReference type="Pfam" id="PF00126">
    <property type="entry name" value="HTH_1"/>
    <property type="match status" value="1"/>
</dbReference>
<evidence type="ECO:0000256" key="4">
    <source>
        <dbReference type="ARBA" id="ARBA00023163"/>
    </source>
</evidence>
<feature type="domain" description="HTH lysR-type" evidence="5">
    <location>
        <begin position="2"/>
        <end position="59"/>
    </location>
</feature>
<dbReference type="PANTHER" id="PTHR30126">
    <property type="entry name" value="HTH-TYPE TRANSCRIPTIONAL REGULATOR"/>
    <property type="match status" value="1"/>
</dbReference>
<keyword evidence="3" id="KW-0238">DNA-binding</keyword>
<dbReference type="PANTHER" id="PTHR30126:SF77">
    <property type="entry name" value="TRANSCRIPTIONAL REGULATORY PROTEIN"/>
    <property type="match status" value="1"/>
</dbReference>
<organism evidence="6 7">
    <name type="scientific">Salinarimonas ramus</name>
    <dbReference type="NCBI Taxonomy" id="690164"/>
    <lineage>
        <taxon>Bacteria</taxon>
        <taxon>Pseudomonadati</taxon>
        <taxon>Pseudomonadota</taxon>
        <taxon>Alphaproteobacteria</taxon>
        <taxon>Hyphomicrobiales</taxon>
        <taxon>Salinarimonadaceae</taxon>
        <taxon>Salinarimonas</taxon>
    </lineage>
</organism>
<dbReference type="AlphaFoldDB" id="A0A917QCX4"/>
<dbReference type="InterPro" id="IPR005119">
    <property type="entry name" value="LysR_subst-bd"/>
</dbReference>
<evidence type="ECO:0000313" key="6">
    <source>
        <dbReference type="EMBL" id="GGK44635.1"/>
    </source>
</evidence>
<accession>A0A917QCX4</accession>
<dbReference type="RefSeq" id="WP_188914527.1">
    <property type="nucleotide sequence ID" value="NZ_BMMF01000011.1"/>
</dbReference>
<keyword evidence="2" id="KW-0805">Transcription regulation</keyword>
<dbReference type="PRINTS" id="PR00039">
    <property type="entry name" value="HTHLYSR"/>
</dbReference>
<evidence type="ECO:0000256" key="1">
    <source>
        <dbReference type="ARBA" id="ARBA00009437"/>
    </source>
</evidence>
<dbReference type="FunFam" id="1.10.10.10:FF:000001">
    <property type="entry name" value="LysR family transcriptional regulator"/>
    <property type="match status" value="1"/>
</dbReference>
<dbReference type="Gene3D" id="1.10.10.10">
    <property type="entry name" value="Winged helix-like DNA-binding domain superfamily/Winged helix DNA-binding domain"/>
    <property type="match status" value="1"/>
</dbReference>
<comment type="similarity">
    <text evidence="1">Belongs to the LysR transcriptional regulatory family.</text>
</comment>
<dbReference type="CDD" id="cd05466">
    <property type="entry name" value="PBP2_LTTR_substrate"/>
    <property type="match status" value="1"/>
</dbReference>
<protein>
    <submittedName>
        <fullName evidence="6">LysR family transcriptional regulator</fullName>
    </submittedName>
</protein>
<gene>
    <name evidence="6" type="ORF">GCM10011322_34730</name>
</gene>
<dbReference type="Gene3D" id="3.40.190.10">
    <property type="entry name" value="Periplasmic binding protein-like II"/>
    <property type="match status" value="2"/>
</dbReference>
<dbReference type="PROSITE" id="PS50931">
    <property type="entry name" value="HTH_LYSR"/>
    <property type="match status" value="1"/>
</dbReference>
<dbReference type="SUPFAM" id="SSF53850">
    <property type="entry name" value="Periplasmic binding protein-like II"/>
    <property type="match status" value="1"/>
</dbReference>
<dbReference type="SUPFAM" id="SSF46785">
    <property type="entry name" value="Winged helix' DNA-binding domain"/>
    <property type="match status" value="1"/>
</dbReference>
<evidence type="ECO:0000256" key="2">
    <source>
        <dbReference type="ARBA" id="ARBA00023015"/>
    </source>
</evidence>
<dbReference type="Pfam" id="PF03466">
    <property type="entry name" value="LysR_substrate"/>
    <property type="match status" value="1"/>
</dbReference>
<sequence length="304" mass="32722">MFDIRDAEVVREVVRCGGFRAAATRLNLTQSAISARVSALEERLSITIFDRKRRGARLTPQGRAFLEQAGRLVTLRDAIAESFAPDAGFVGTLRIGVAETIVHTWLAGMLTRVRDALPRIRIELSVETSPILARQLGEDAIDVAVLMEPLAPEGAVATPLYTCRLDWFAAPALALPAEPLDTSALAAQPIVTFARGTIPYAELERRLPGDGLAPPLLHACASLSTTLHLARDGFGIGLLPAPMAAADLARGTLRRVETTGEARMSDLAFAFAHMPRRSESVMQALLAAARAAIADFVHDRSERS</sequence>
<dbReference type="EMBL" id="BMMF01000011">
    <property type="protein sequence ID" value="GGK44635.1"/>
    <property type="molecule type" value="Genomic_DNA"/>
</dbReference>
<proteinExistence type="inferred from homology"/>
<comment type="caution">
    <text evidence="6">The sequence shown here is derived from an EMBL/GenBank/DDBJ whole genome shotgun (WGS) entry which is preliminary data.</text>
</comment>
<evidence type="ECO:0000259" key="5">
    <source>
        <dbReference type="PROSITE" id="PS50931"/>
    </source>
</evidence>
<keyword evidence="7" id="KW-1185">Reference proteome</keyword>
<name>A0A917QCX4_9HYPH</name>
<evidence type="ECO:0000256" key="3">
    <source>
        <dbReference type="ARBA" id="ARBA00023125"/>
    </source>
</evidence>
<dbReference type="InterPro" id="IPR036390">
    <property type="entry name" value="WH_DNA-bd_sf"/>
</dbReference>
<reference evidence="6 7" key="1">
    <citation type="journal article" date="2014" name="Int. J. Syst. Evol. Microbiol.">
        <title>Complete genome sequence of Corynebacterium casei LMG S-19264T (=DSM 44701T), isolated from a smear-ripened cheese.</title>
        <authorList>
            <consortium name="US DOE Joint Genome Institute (JGI-PGF)"/>
            <person name="Walter F."/>
            <person name="Albersmeier A."/>
            <person name="Kalinowski J."/>
            <person name="Ruckert C."/>
        </authorList>
    </citation>
    <scope>NUCLEOTIDE SEQUENCE [LARGE SCALE GENOMIC DNA]</scope>
    <source>
        <strain evidence="6 7">CGMCC 1.9161</strain>
    </source>
</reference>